<organism evidence="3 4">
    <name type="scientific">Silvimonas iriomotensis</name>
    <dbReference type="NCBI Taxonomy" id="449662"/>
    <lineage>
        <taxon>Bacteria</taxon>
        <taxon>Pseudomonadati</taxon>
        <taxon>Pseudomonadota</taxon>
        <taxon>Betaproteobacteria</taxon>
        <taxon>Neisseriales</taxon>
        <taxon>Chitinibacteraceae</taxon>
        <taxon>Silvimonas</taxon>
    </lineage>
</organism>
<dbReference type="PIRSF" id="PIRSF000883">
    <property type="entry name" value="Pesterase_MJ0912"/>
    <property type="match status" value="1"/>
</dbReference>
<protein>
    <submittedName>
        <fullName evidence="3">DNA methylase</fullName>
    </submittedName>
</protein>
<accession>A0ABQ2PBF0</accession>
<dbReference type="SUPFAM" id="SSF56300">
    <property type="entry name" value="Metallo-dependent phosphatases"/>
    <property type="match status" value="1"/>
</dbReference>
<dbReference type="Proteomes" id="UP000637267">
    <property type="component" value="Unassembled WGS sequence"/>
</dbReference>
<dbReference type="InterPro" id="IPR011152">
    <property type="entry name" value="Pesterase_MJ0912"/>
</dbReference>
<name>A0ABQ2PBF0_9NEIS</name>
<reference evidence="4" key="1">
    <citation type="journal article" date="2019" name="Int. J. Syst. Evol. Microbiol.">
        <title>The Global Catalogue of Microorganisms (GCM) 10K type strain sequencing project: providing services to taxonomists for standard genome sequencing and annotation.</title>
        <authorList>
            <consortium name="The Broad Institute Genomics Platform"/>
            <consortium name="The Broad Institute Genome Sequencing Center for Infectious Disease"/>
            <person name="Wu L."/>
            <person name="Ma J."/>
        </authorList>
    </citation>
    <scope>NUCLEOTIDE SEQUENCE [LARGE SCALE GENOMIC DNA]</scope>
    <source>
        <strain evidence="4">CGMCC 1.8859</strain>
    </source>
</reference>
<dbReference type="Pfam" id="PF12850">
    <property type="entry name" value="Metallophos_2"/>
    <property type="match status" value="1"/>
</dbReference>
<evidence type="ECO:0000313" key="3">
    <source>
        <dbReference type="EMBL" id="GGP22480.1"/>
    </source>
</evidence>
<comment type="similarity">
    <text evidence="1">Belongs to the metallophosphoesterase superfamily. YfcE family.</text>
</comment>
<comment type="caution">
    <text evidence="3">The sequence shown here is derived from an EMBL/GenBank/DDBJ whole genome shotgun (WGS) entry which is preliminary data.</text>
</comment>
<dbReference type="Gene3D" id="3.60.21.10">
    <property type="match status" value="1"/>
</dbReference>
<dbReference type="InterPro" id="IPR029052">
    <property type="entry name" value="Metallo-depent_PP-like"/>
</dbReference>
<evidence type="ECO:0000259" key="2">
    <source>
        <dbReference type="Pfam" id="PF12850"/>
    </source>
</evidence>
<gene>
    <name evidence="3" type="ORF">GCM10010970_25440</name>
</gene>
<evidence type="ECO:0000313" key="4">
    <source>
        <dbReference type="Proteomes" id="UP000637267"/>
    </source>
</evidence>
<keyword evidence="3" id="KW-0808">Transferase</keyword>
<dbReference type="InterPro" id="IPR050126">
    <property type="entry name" value="Ap4A_hydrolase"/>
</dbReference>
<dbReference type="EMBL" id="BMLX01000003">
    <property type="protein sequence ID" value="GGP22480.1"/>
    <property type="molecule type" value="Genomic_DNA"/>
</dbReference>
<dbReference type="GO" id="GO:0008168">
    <property type="term" value="F:methyltransferase activity"/>
    <property type="evidence" value="ECO:0007669"/>
    <property type="project" value="UniProtKB-KW"/>
</dbReference>
<keyword evidence="4" id="KW-1185">Reference proteome</keyword>
<dbReference type="PANTHER" id="PTHR42850:SF2">
    <property type="entry name" value="BLL5683 PROTEIN"/>
    <property type="match status" value="1"/>
</dbReference>
<evidence type="ECO:0000256" key="1">
    <source>
        <dbReference type="ARBA" id="ARBA00008950"/>
    </source>
</evidence>
<feature type="domain" description="Calcineurin-like phosphoesterase" evidence="2">
    <location>
        <begin position="1"/>
        <end position="184"/>
    </location>
</feature>
<dbReference type="CDD" id="cd00838">
    <property type="entry name" value="MPP_superfamily"/>
    <property type="match status" value="1"/>
</dbReference>
<dbReference type="InterPro" id="IPR024654">
    <property type="entry name" value="Calcineurin-like_PHP_lpxH"/>
</dbReference>
<dbReference type="RefSeq" id="WP_188704739.1">
    <property type="nucleotide sequence ID" value="NZ_BMLX01000003.1"/>
</dbReference>
<dbReference type="PANTHER" id="PTHR42850">
    <property type="entry name" value="METALLOPHOSPHOESTERASE"/>
    <property type="match status" value="1"/>
</dbReference>
<sequence length="248" mass="26909">MRFALVSDIHGNLPALDAVLVDAHSRGISTIVNLGDSLSGPLWPQETAEFLMRQRWVQLAGNHERQLLAVDPANPERSSPSDSYARSKVSDDVLAWLAKLPGVAWLGPAVFLCHGTPTSDLTYFLETVEPGGVRLAHADEISERLGGMDAQVIACGHTHHPRIVCTADGKLIVNPGSVGLPAYDDDHPYPHVIETGAPFARYAICEQCEGQWFAELLAVPYDYQRAVAQAQANGRPDWAHALATGYAR</sequence>
<proteinExistence type="inferred from homology"/>
<keyword evidence="3" id="KW-0489">Methyltransferase</keyword>
<dbReference type="GO" id="GO:0032259">
    <property type="term" value="P:methylation"/>
    <property type="evidence" value="ECO:0007669"/>
    <property type="project" value="UniProtKB-KW"/>
</dbReference>